<evidence type="ECO:0000313" key="1">
    <source>
        <dbReference type="EMBL" id="KAK0427971.1"/>
    </source>
</evidence>
<dbReference type="AlphaFoldDB" id="A0AA39IPB8"/>
<comment type="caution">
    <text evidence="1">The sequence shown here is derived from an EMBL/GenBank/DDBJ whole genome shotgun (WGS) entry which is preliminary data.</text>
</comment>
<accession>A0AA39IPB8</accession>
<sequence length="154" mass="17497">MIHHFFFPIYDRHGNIRLTHGVIIDKYLLKKSNSTLKWHAPHGNPHGSKTRRETIRAGAFCLLSADCIDQVVVFHLCSQRSSTRSVALSTSDGWSKRSLCRSWSEGPEHRGTVVRCYNVRLNKLEHPEVIVPPPLTTDLFLASYLCPSNLNVSF</sequence>
<keyword evidence="2" id="KW-1185">Reference proteome</keyword>
<dbReference type="EMBL" id="JAUCMV010000001">
    <property type="protein sequence ID" value="KAK0427971.1"/>
    <property type="molecule type" value="Genomic_DNA"/>
</dbReference>
<evidence type="ECO:0000313" key="2">
    <source>
        <dbReference type="Proteomes" id="UP001175271"/>
    </source>
</evidence>
<gene>
    <name evidence="1" type="ORF">QR680_010520</name>
</gene>
<reference evidence="1" key="1">
    <citation type="submission" date="2023-06" db="EMBL/GenBank/DDBJ databases">
        <title>Genomic analysis of the entomopathogenic nematode Steinernema hermaphroditum.</title>
        <authorList>
            <person name="Schwarz E.M."/>
            <person name="Heppert J.K."/>
            <person name="Baniya A."/>
            <person name="Schwartz H.T."/>
            <person name="Tan C.-H."/>
            <person name="Antoshechkin I."/>
            <person name="Sternberg P.W."/>
            <person name="Goodrich-Blair H."/>
            <person name="Dillman A.R."/>
        </authorList>
    </citation>
    <scope>NUCLEOTIDE SEQUENCE</scope>
    <source>
        <strain evidence="1">PS9179</strain>
        <tissue evidence="1">Whole animal</tissue>
    </source>
</reference>
<name>A0AA39IPB8_9BILA</name>
<proteinExistence type="predicted"/>
<protein>
    <submittedName>
        <fullName evidence="1">Uncharacterized protein</fullName>
    </submittedName>
</protein>
<dbReference type="Proteomes" id="UP001175271">
    <property type="component" value="Unassembled WGS sequence"/>
</dbReference>
<organism evidence="1 2">
    <name type="scientific">Steinernema hermaphroditum</name>
    <dbReference type="NCBI Taxonomy" id="289476"/>
    <lineage>
        <taxon>Eukaryota</taxon>
        <taxon>Metazoa</taxon>
        <taxon>Ecdysozoa</taxon>
        <taxon>Nematoda</taxon>
        <taxon>Chromadorea</taxon>
        <taxon>Rhabditida</taxon>
        <taxon>Tylenchina</taxon>
        <taxon>Panagrolaimomorpha</taxon>
        <taxon>Strongyloidoidea</taxon>
        <taxon>Steinernematidae</taxon>
        <taxon>Steinernema</taxon>
    </lineage>
</organism>